<feature type="domain" description="ZP" evidence="3">
    <location>
        <begin position="7"/>
        <end position="222"/>
    </location>
</feature>
<evidence type="ECO:0000259" key="3">
    <source>
        <dbReference type="PROSITE" id="PS51034"/>
    </source>
</evidence>
<protein>
    <recommendedName>
        <fullName evidence="3">ZP domain-containing protein</fullName>
    </recommendedName>
</protein>
<evidence type="ECO:0000256" key="1">
    <source>
        <dbReference type="ARBA" id="ARBA00023157"/>
    </source>
</evidence>
<dbReference type="Gene3D" id="2.60.40.4100">
    <property type="entry name" value="Zona pellucida, ZP-C domain"/>
    <property type="match status" value="1"/>
</dbReference>
<gene>
    <name evidence="4" type="ORF">FSP39_013919</name>
</gene>
<sequence>SQAIDVVCGDGGWDISVLTTPLRQRYSDFKASDVYLGNERCNGTETGNKIHLHYNYIDCHTSEMTLTDRTVYSNTLIYANHDPVYSFITREYRFKIKLHCYFDNPVGPLTQSPGQGSMANVTLTFYNDSTLSSKRQLDDFTVGDEVYVMVTSLNGNNNQRMALQDCFLKPTKNSDSSMTYFLLRDGIHSLRQIDQPGTQVTGSRGGAEILNDPNFDSDKLVN</sequence>
<evidence type="ECO:0000313" key="4">
    <source>
        <dbReference type="EMBL" id="KAK3084461.1"/>
    </source>
</evidence>
<dbReference type="InterPro" id="IPR042235">
    <property type="entry name" value="ZP-C_dom"/>
</dbReference>
<dbReference type="PANTHER" id="PTHR11576">
    <property type="entry name" value="ZONA PELLUCIDA SPERM-BINDING PROTEIN 3"/>
    <property type="match status" value="1"/>
</dbReference>
<dbReference type="Gene3D" id="2.60.40.3210">
    <property type="entry name" value="Zona pellucida, ZP-N domain"/>
    <property type="match status" value="1"/>
</dbReference>
<dbReference type="PROSITE" id="PS51034">
    <property type="entry name" value="ZP_2"/>
    <property type="match status" value="1"/>
</dbReference>
<dbReference type="AlphaFoldDB" id="A0AA88XK89"/>
<reference evidence="4" key="1">
    <citation type="submission" date="2019-08" db="EMBL/GenBank/DDBJ databases">
        <title>The improved chromosome-level genome for the pearl oyster Pinctada fucata martensii using PacBio sequencing and Hi-C.</title>
        <authorList>
            <person name="Zheng Z."/>
        </authorList>
    </citation>
    <scope>NUCLEOTIDE SEQUENCE</scope>
    <source>
        <strain evidence="4">ZZ-2019</strain>
        <tissue evidence="4">Adductor muscle</tissue>
    </source>
</reference>
<keyword evidence="5" id="KW-1185">Reference proteome</keyword>
<keyword evidence="1" id="KW-1015">Disulfide bond</keyword>
<proteinExistence type="predicted"/>
<evidence type="ECO:0000313" key="5">
    <source>
        <dbReference type="Proteomes" id="UP001186944"/>
    </source>
</evidence>
<dbReference type="Proteomes" id="UP001186944">
    <property type="component" value="Unassembled WGS sequence"/>
</dbReference>
<organism evidence="4 5">
    <name type="scientific">Pinctada imbricata</name>
    <name type="common">Atlantic pearl-oyster</name>
    <name type="synonym">Pinctada martensii</name>
    <dbReference type="NCBI Taxonomy" id="66713"/>
    <lineage>
        <taxon>Eukaryota</taxon>
        <taxon>Metazoa</taxon>
        <taxon>Spiralia</taxon>
        <taxon>Lophotrochozoa</taxon>
        <taxon>Mollusca</taxon>
        <taxon>Bivalvia</taxon>
        <taxon>Autobranchia</taxon>
        <taxon>Pteriomorphia</taxon>
        <taxon>Pterioida</taxon>
        <taxon>Pterioidea</taxon>
        <taxon>Pteriidae</taxon>
        <taxon>Pinctada</taxon>
    </lineage>
</organism>
<dbReference type="PANTHER" id="PTHR11576:SF14">
    <property type="entry name" value="ZP DOMAIN-CONTAINING PROTEIN"/>
    <property type="match status" value="1"/>
</dbReference>
<dbReference type="Pfam" id="PF00100">
    <property type="entry name" value="Zona_pellucida"/>
    <property type="match status" value="1"/>
</dbReference>
<feature type="region of interest" description="Disordered" evidence="2">
    <location>
        <begin position="197"/>
        <end position="222"/>
    </location>
</feature>
<dbReference type="InterPro" id="IPR055356">
    <property type="entry name" value="ZP-N"/>
</dbReference>
<dbReference type="InterPro" id="IPR055355">
    <property type="entry name" value="ZP-C"/>
</dbReference>
<dbReference type="InterPro" id="IPR001507">
    <property type="entry name" value="ZP_dom"/>
</dbReference>
<dbReference type="SMART" id="SM00241">
    <property type="entry name" value="ZP"/>
    <property type="match status" value="1"/>
</dbReference>
<feature type="non-terminal residue" evidence="4">
    <location>
        <position position="1"/>
    </location>
</feature>
<accession>A0AA88XK89</accession>
<dbReference type="Pfam" id="PF23344">
    <property type="entry name" value="ZP-N"/>
    <property type="match status" value="1"/>
</dbReference>
<dbReference type="EMBL" id="VSWD01000013">
    <property type="protein sequence ID" value="KAK3084461.1"/>
    <property type="molecule type" value="Genomic_DNA"/>
</dbReference>
<comment type="caution">
    <text evidence="4">The sequence shown here is derived from an EMBL/GenBank/DDBJ whole genome shotgun (WGS) entry which is preliminary data.</text>
</comment>
<evidence type="ECO:0000256" key="2">
    <source>
        <dbReference type="SAM" id="MobiDB-lite"/>
    </source>
</evidence>
<name>A0AA88XK89_PINIB</name>